<feature type="compositionally biased region" description="Polar residues" evidence="4">
    <location>
        <begin position="228"/>
        <end position="240"/>
    </location>
</feature>
<dbReference type="EMBL" id="JNBS01000954">
    <property type="protein sequence ID" value="OQS03223.1"/>
    <property type="molecule type" value="Genomic_DNA"/>
</dbReference>
<feature type="repeat" description="ANK" evidence="3">
    <location>
        <begin position="732"/>
        <end position="764"/>
    </location>
</feature>
<dbReference type="PRINTS" id="PR01415">
    <property type="entry name" value="ANKYRIN"/>
</dbReference>
<dbReference type="Pfam" id="PF12796">
    <property type="entry name" value="Ank_2"/>
    <property type="match status" value="1"/>
</dbReference>
<dbReference type="Gene3D" id="1.25.40.20">
    <property type="entry name" value="Ankyrin repeat-containing domain"/>
    <property type="match status" value="1"/>
</dbReference>
<evidence type="ECO:0000256" key="3">
    <source>
        <dbReference type="PROSITE-ProRule" id="PRU00023"/>
    </source>
</evidence>
<dbReference type="InterPro" id="IPR036770">
    <property type="entry name" value="Ankyrin_rpt-contain_sf"/>
</dbReference>
<feature type="compositionally biased region" description="Acidic residues" evidence="4">
    <location>
        <begin position="504"/>
        <end position="527"/>
    </location>
</feature>
<proteinExistence type="predicted"/>
<dbReference type="AlphaFoldDB" id="A0A1V9ZYW2"/>
<dbReference type="PANTHER" id="PTHR24198">
    <property type="entry name" value="ANKYRIN REPEAT AND PROTEIN KINASE DOMAIN-CONTAINING PROTEIN"/>
    <property type="match status" value="1"/>
</dbReference>
<keyword evidence="1" id="KW-0677">Repeat</keyword>
<evidence type="ECO:0000256" key="4">
    <source>
        <dbReference type="SAM" id="MobiDB-lite"/>
    </source>
</evidence>
<feature type="region of interest" description="Disordered" evidence="4">
    <location>
        <begin position="498"/>
        <end position="527"/>
    </location>
</feature>
<protein>
    <submittedName>
        <fullName evidence="5">Uncharacterized protein</fullName>
    </submittedName>
</protein>
<keyword evidence="6" id="KW-1185">Reference proteome</keyword>
<evidence type="ECO:0000256" key="1">
    <source>
        <dbReference type="ARBA" id="ARBA00022737"/>
    </source>
</evidence>
<feature type="compositionally biased region" description="Acidic residues" evidence="4">
    <location>
        <begin position="146"/>
        <end position="160"/>
    </location>
</feature>
<feature type="repeat" description="ANK" evidence="3">
    <location>
        <begin position="697"/>
        <end position="729"/>
    </location>
</feature>
<evidence type="ECO:0000313" key="6">
    <source>
        <dbReference type="Proteomes" id="UP000243217"/>
    </source>
</evidence>
<feature type="compositionally biased region" description="Basic and acidic residues" evidence="4">
    <location>
        <begin position="647"/>
        <end position="666"/>
    </location>
</feature>
<name>A0A1V9ZYW2_9STRA</name>
<dbReference type="OrthoDB" id="166946at2759"/>
<evidence type="ECO:0000313" key="5">
    <source>
        <dbReference type="EMBL" id="OQS03223.1"/>
    </source>
</evidence>
<dbReference type="Proteomes" id="UP000243217">
    <property type="component" value="Unassembled WGS sequence"/>
</dbReference>
<dbReference type="SMART" id="SM00248">
    <property type="entry name" value="ANK"/>
    <property type="match status" value="2"/>
</dbReference>
<gene>
    <name evidence="5" type="ORF">THRCLA_04482</name>
</gene>
<dbReference type="InterPro" id="IPR002110">
    <property type="entry name" value="Ankyrin_rpt"/>
</dbReference>
<accession>A0A1V9ZYW2</accession>
<evidence type="ECO:0000256" key="2">
    <source>
        <dbReference type="ARBA" id="ARBA00023043"/>
    </source>
</evidence>
<dbReference type="PROSITE" id="PS50088">
    <property type="entry name" value="ANK_REPEAT"/>
    <property type="match status" value="2"/>
</dbReference>
<feature type="region of interest" description="Disordered" evidence="4">
    <location>
        <begin position="464"/>
        <end position="484"/>
    </location>
</feature>
<feature type="compositionally biased region" description="Basic and acidic residues" evidence="4">
    <location>
        <begin position="135"/>
        <end position="145"/>
    </location>
</feature>
<sequence length="778" mass="86890">MAAPESAEAMAIAAETQDLLLSLRQTDASKRDEVRSKKELLLQKLRAKKEAAKEPRNEHLSSCKPSMMIPVARATAHPLLHGKKRMLGQIRKTALVQGAESMAKMFGYKNYQEQQLHLKKEEEARIIFNEAKKKQEELNAKKPPSDEEEVSDEEDVDMENEEKLIGETNNDVERNVDEAVDTGLAYSADDSAETTVAESIAADKDSDVPNSTTDNDVAMADTDADTEVISSESQVDSNVQDVVAVENTEAAKNENLGSPSNPRRQVKRITVLSDDEDGDADHSDIEDSEAQEAAARRAKDKAANYRALLAEEESHTRRRRRLGQGMALVESEAEEEEEQDVLNIGGLGDFGFGVPLASTEADKEREEEANALKIREDDLEHIVDELSDDEKDKNADEAFREHMEARDRQQVSEVMRNVREGFGRNRRIFSTGLNNGEARGRFNLNELVAADGSKAEAARLGLLESDEEVGEEEKHEEDEEERMEKELRERFMNQPQVYITSSESESEDEEPTNEAEVAVDEGLSDEEREARQMKIFSAKAKINRRMQRMNQLQKAQSEELGTAKSLSLPLLDEDMEESQELVKGLRQCMPVAPPTLRKRTSYSLTSTSSSFSRIADTCKLFTSNSTSKAFVFTNSLTESAPDTLNEPTEKENHLQNTERKRPLDHDSLKVAKKLKKSNPRAAKPKSALLTALSSYQCDTTALHRAAENGHKDIVSILLKAQANLNVRNSYFFGRCPIHLAAINGHKEIVALLISAGANINHRAKVFRSISSLMNVFRM</sequence>
<keyword evidence="2 3" id="KW-0040">ANK repeat</keyword>
<dbReference type="PANTHER" id="PTHR24198:SF165">
    <property type="entry name" value="ANKYRIN REPEAT-CONTAINING PROTEIN-RELATED"/>
    <property type="match status" value="1"/>
</dbReference>
<comment type="caution">
    <text evidence="5">The sequence shown here is derived from an EMBL/GenBank/DDBJ whole genome shotgun (WGS) entry which is preliminary data.</text>
</comment>
<feature type="compositionally biased region" description="Acidic residues" evidence="4">
    <location>
        <begin position="464"/>
        <end position="481"/>
    </location>
</feature>
<feature type="region of interest" description="Disordered" evidence="4">
    <location>
        <begin position="135"/>
        <end position="299"/>
    </location>
</feature>
<feature type="region of interest" description="Disordered" evidence="4">
    <location>
        <begin position="639"/>
        <end position="666"/>
    </location>
</feature>
<dbReference type="SUPFAM" id="SSF48403">
    <property type="entry name" value="Ankyrin repeat"/>
    <property type="match status" value="1"/>
</dbReference>
<reference evidence="5 6" key="1">
    <citation type="journal article" date="2014" name="Genome Biol. Evol.">
        <title>The secreted proteins of Achlya hypogyna and Thraustotheca clavata identify the ancestral oomycete secretome and reveal gene acquisitions by horizontal gene transfer.</title>
        <authorList>
            <person name="Misner I."/>
            <person name="Blouin N."/>
            <person name="Leonard G."/>
            <person name="Richards T.A."/>
            <person name="Lane C.E."/>
        </authorList>
    </citation>
    <scope>NUCLEOTIDE SEQUENCE [LARGE SCALE GENOMIC DNA]</scope>
    <source>
        <strain evidence="5 6">ATCC 34112</strain>
    </source>
</reference>
<organism evidence="5 6">
    <name type="scientific">Thraustotheca clavata</name>
    <dbReference type="NCBI Taxonomy" id="74557"/>
    <lineage>
        <taxon>Eukaryota</taxon>
        <taxon>Sar</taxon>
        <taxon>Stramenopiles</taxon>
        <taxon>Oomycota</taxon>
        <taxon>Saprolegniomycetes</taxon>
        <taxon>Saprolegniales</taxon>
        <taxon>Achlyaceae</taxon>
        <taxon>Thraustotheca</taxon>
    </lineage>
</organism>
<feature type="compositionally biased region" description="Basic and acidic residues" evidence="4">
    <location>
        <begin position="161"/>
        <end position="177"/>
    </location>
</feature>
<feature type="non-terminal residue" evidence="5">
    <location>
        <position position="778"/>
    </location>
</feature>
<dbReference type="PROSITE" id="PS50297">
    <property type="entry name" value="ANK_REP_REGION"/>
    <property type="match status" value="2"/>
</dbReference>